<evidence type="ECO:0000256" key="3">
    <source>
        <dbReference type="ARBA" id="ARBA00022970"/>
    </source>
</evidence>
<keyword evidence="5 6" id="KW-0472">Membrane</keyword>
<dbReference type="PANTHER" id="PTHR30614">
    <property type="entry name" value="MEMBRANE COMPONENT OF AMINO ACID ABC TRANSPORTER"/>
    <property type="match status" value="1"/>
</dbReference>
<keyword evidence="6" id="KW-0813">Transport</keyword>
<dbReference type="EMBL" id="CADIKW010000011">
    <property type="protein sequence ID" value="CAB3901182.1"/>
    <property type="molecule type" value="Genomic_DNA"/>
</dbReference>
<evidence type="ECO:0000256" key="4">
    <source>
        <dbReference type="ARBA" id="ARBA00022989"/>
    </source>
</evidence>
<dbReference type="InterPro" id="IPR043429">
    <property type="entry name" value="ArtM/GltK/GlnP/TcyL/YhdX-like"/>
</dbReference>
<dbReference type="InterPro" id="IPR000515">
    <property type="entry name" value="MetI-like"/>
</dbReference>
<dbReference type="GO" id="GO:0055085">
    <property type="term" value="P:transmembrane transport"/>
    <property type="evidence" value="ECO:0007669"/>
    <property type="project" value="InterPro"/>
</dbReference>
<dbReference type="CDD" id="cd06261">
    <property type="entry name" value="TM_PBP2"/>
    <property type="match status" value="1"/>
</dbReference>
<dbReference type="Pfam" id="PF00528">
    <property type="entry name" value="BPD_transp_1"/>
    <property type="match status" value="1"/>
</dbReference>
<gene>
    <name evidence="8" type="primary">glnP_3</name>
    <name evidence="8" type="ORF">LMG26841_04484</name>
</gene>
<accession>A0A6S7E879</accession>
<evidence type="ECO:0000256" key="5">
    <source>
        <dbReference type="ARBA" id="ARBA00023136"/>
    </source>
</evidence>
<dbReference type="GO" id="GO:0006865">
    <property type="term" value="P:amino acid transport"/>
    <property type="evidence" value="ECO:0007669"/>
    <property type="project" value="UniProtKB-KW"/>
</dbReference>
<dbReference type="InterPro" id="IPR035906">
    <property type="entry name" value="MetI-like_sf"/>
</dbReference>
<protein>
    <submittedName>
        <fullName evidence="8">Putative glutamine ABC transporter permease protein GlnP</fullName>
    </submittedName>
</protein>
<dbReference type="Proteomes" id="UP000494272">
    <property type="component" value="Unassembled WGS sequence"/>
</dbReference>
<keyword evidence="2 6" id="KW-0812">Transmembrane</keyword>
<dbReference type="SUPFAM" id="SSF161098">
    <property type="entry name" value="MetI-like"/>
    <property type="match status" value="1"/>
</dbReference>
<dbReference type="PROSITE" id="PS50928">
    <property type="entry name" value="ABC_TM1"/>
    <property type="match status" value="1"/>
</dbReference>
<dbReference type="Gene3D" id="1.10.3720.10">
    <property type="entry name" value="MetI-like"/>
    <property type="match status" value="1"/>
</dbReference>
<evidence type="ECO:0000313" key="9">
    <source>
        <dbReference type="Proteomes" id="UP000494272"/>
    </source>
</evidence>
<name>A0A6S7E879_9BURK</name>
<evidence type="ECO:0000313" key="8">
    <source>
        <dbReference type="EMBL" id="CAB3901182.1"/>
    </source>
</evidence>
<organism evidence="8 9">
    <name type="scientific">Achromobacter dolens</name>
    <dbReference type="NCBI Taxonomy" id="1287738"/>
    <lineage>
        <taxon>Bacteria</taxon>
        <taxon>Pseudomonadati</taxon>
        <taxon>Pseudomonadota</taxon>
        <taxon>Betaproteobacteria</taxon>
        <taxon>Burkholderiales</taxon>
        <taxon>Alcaligenaceae</taxon>
        <taxon>Achromobacter</taxon>
    </lineage>
</organism>
<keyword evidence="4 6" id="KW-1133">Transmembrane helix</keyword>
<comment type="subcellular location">
    <subcellularLocation>
        <location evidence="1 6">Cell membrane</location>
        <topology evidence="1 6">Multi-pass membrane protein</topology>
    </subcellularLocation>
</comment>
<feature type="transmembrane region" description="Helical" evidence="6">
    <location>
        <begin position="73"/>
        <end position="92"/>
    </location>
</feature>
<reference evidence="8 9" key="1">
    <citation type="submission" date="2020-04" db="EMBL/GenBank/DDBJ databases">
        <authorList>
            <person name="De Canck E."/>
        </authorList>
    </citation>
    <scope>NUCLEOTIDE SEQUENCE [LARGE SCALE GENOMIC DNA]</scope>
    <source>
        <strain evidence="8 9">LMG 26841</strain>
    </source>
</reference>
<dbReference type="GeneID" id="94359267"/>
<evidence type="ECO:0000256" key="6">
    <source>
        <dbReference type="RuleBase" id="RU363032"/>
    </source>
</evidence>
<dbReference type="PANTHER" id="PTHR30614:SF0">
    <property type="entry name" value="L-CYSTINE TRANSPORT SYSTEM PERMEASE PROTEIN TCYL"/>
    <property type="match status" value="1"/>
</dbReference>
<feature type="transmembrane region" description="Helical" evidence="6">
    <location>
        <begin position="43"/>
        <end position="61"/>
    </location>
</feature>
<dbReference type="AlphaFoldDB" id="A0A6S7E879"/>
<evidence type="ECO:0000256" key="1">
    <source>
        <dbReference type="ARBA" id="ARBA00004651"/>
    </source>
</evidence>
<proteinExistence type="inferred from homology"/>
<dbReference type="GO" id="GO:0005886">
    <property type="term" value="C:plasma membrane"/>
    <property type="evidence" value="ECO:0007669"/>
    <property type="project" value="UniProtKB-SubCell"/>
</dbReference>
<evidence type="ECO:0000256" key="2">
    <source>
        <dbReference type="ARBA" id="ARBA00022692"/>
    </source>
</evidence>
<keyword evidence="3" id="KW-0029">Amino-acid transport</keyword>
<evidence type="ECO:0000259" key="7">
    <source>
        <dbReference type="PROSITE" id="PS50928"/>
    </source>
</evidence>
<dbReference type="RefSeq" id="WP_244976946.1">
    <property type="nucleotide sequence ID" value="NZ_CADIKW010000011.1"/>
</dbReference>
<sequence>MMAARALGMRPAVAYWTVIWPQARRIAAPAALGVFVGAVKDTSLVSIIGVFDVLGAAKAVVAGTDWRPYHVEVYLAVALLYFGASLALSRVARRMEGPAAS</sequence>
<comment type="similarity">
    <text evidence="6">Belongs to the binding-protein-dependent transport system permease family.</text>
</comment>
<keyword evidence="9" id="KW-1185">Reference proteome</keyword>
<feature type="domain" description="ABC transmembrane type-1" evidence="7">
    <location>
        <begin position="1"/>
        <end position="92"/>
    </location>
</feature>